<keyword evidence="1" id="KW-1133">Transmembrane helix</keyword>
<keyword evidence="1" id="KW-0812">Transmembrane</keyword>
<gene>
    <name evidence="2" type="ORF">HNP48_006122</name>
</gene>
<dbReference type="EMBL" id="JACHLK010000019">
    <property type="protein sequence ID" value="MBB6563402.1"/>
    <property type="molecule type" value="Genomic_DNA"/>
</dbReference>
<protein>
    <recommendedName>
        <fullName evidence="4">DUF4230 domain-containing protein</fullName>
    </recommendedName>
</protein>
<dbReference type="AlphaFoldDB" id="A0A7X0UCH4"/>
<name>A0A7X0UCH4_9BURK</name>
<proteinExistence type="predicted"/>
<evidence type="ECO:0000313" key="3">
    <source>
        <dbReference type="Proteomes" id="UP000575083"/>
    </source>
</evidence>
<evidence type="ECO:0000256" key="1">
    <source>
        <dbReference type="SAM" id="Phobius"/>
    </source>
</evidence>
<organism evidence="2 3">
    <name type="scientific">Acidovorax soli</name>
    <dbReference type="NCBI Taxonomy" id="592050"/>
    <lineage>
        <taxon>Bacteria</taxon>
        <taxon>Pseudomonadati</taxon>
        <taxon>Pseudomonadota</taxon>
        <taxon>Betaproteobacteria</taxon>
        <taxon>Burkholderiales</taxon>
        <taxon>Comamonadaceae</taxon>
        <taxon>Acidovorax</taxon>
    </lineage>
</organism>
<keyword evidence="3" id="KW-1185">Reference proteome</keyword>
<sequence length="228" mass="24644">MVLPRTLLRVALAFTVGGLLAAGIVGWMARERVALLQSEVRTQSQELLGYTRYTSYLTVGKQSLAEQMKLLSATVVREEGSTQIIEKSVLGLASTGVVAVTYTAEYAFGFDLAPGQYDLKATDKGIEVHVNPPRLVATPAVTQLRHRVVAGGLLTDEKAAIIRLQEEAARRAQQQGQAMASEPAVMALCEKSLTAFLYAFLEKQPGVKSVPRITVVYRQPPKAASTAQ</sequence>
<keyword evidence="1" id="KW-0472">Membrane</keyword>
<accession>A0A7X0UCH4</accession>
<feature type="transmembrane region" description="Helical" evidence="1">
    <location>
        <begin position="6"/>
        <end position="29"/>
    </location>
</feature>
<dbReference type="Proteomes" id="UP000575083">
    <property type="component" value="Unassembled WGS sequence"/>
</dbReference>
<dbReference type="RefSeq" id="WP_184864398.1">
    <property type="nucleotide sequence ID" value="NZ_JACHLK010000019.1"/>
</dbReference>
<evidence type="ECO:0000313" key="2">
    <source>
        <dbReference type="EMBL" id="MBB6563402.1"/>
    </source>
</evidence>
<comment type="caution">
    <text evidence="2">The sequence shown here is derived from an EMBL/GenBank/DDBJ whole genome shotgun (WGS) entry which is preliminary data.</text>
</comment>
<evidence type="ECO:0008006" key="4">
    <source>
        <dbReference type="Google" id="ProtNLM"/>
    </source>
</evidence>
<reference evidence="2 3" key="1">
    <citation type="submission" date="2020-08" db="EMBL/GenBank/DDBJ databases">
        <title>Functional genomics of gut bacteria from endangered species of beetles.</title>
        <authorList>
            <person name="Carlos-Shanley C."/>
        </authorList>
    </citation>
    <scope>NUCLEOTIDE SEQUENCE [LARGE SCALE GENOMIC DNA]</scope>
    <source>
        <strain evidence="2 3">S00198</strain>
    </source>
</reference>